<comment type="subcellular location">
    <subcellularLocation>
        <location evidence="1">Cell membrane</location>
        <topology evidence="1">Multi-pass membrane protein</topology>
    </subcellularLocation>
</comment>
<comment type="caution">
    <text evidence="8">The sequence shown here is derived from an EMBL/GenBank/DDBJ whole genome shotgun (WGS) entry which is preliminary data.</text>
</comment>
<dbReference type="AlphaFoldDB" id="A0A9W6IJA4"/>
<evidence type="ECO:0000256" key="2">
    <source>
        <dbReference type="ARBA" id="ARBA00006228"/>
    </source>
</evidence>
<dbReference type="PIRSF" id="PIRSF019239">
    <property type="entry name" value="MrpE"/>
    <property type="match status" value="1"/>
</dbReference>
<dbReference type="PANTHER" id="PTHR34584:SF1">
    <property type="entry name" value="NA(+)_H(+) ANTIPORTER SUBUNIT E1"/>
    <property type="match status" value="1"/>
</dbReference>
<evidence type="ECO:0000256" key="6">
    <source>
        <dbReference type="ARBA" id="ARBA00023136"/>
    </source>
</evidence>
<dbReference type="EMBL" id="BSFE01000001">
    <property type="protein sequence ID" value="GLK50662.1"/>
    <property type="molecule type" value="Genomic_DNA"/>
</dbReference>
<gene>
    <name evidence="8" type="ORF">GCM10017621_01700</name>
</gene>
<reference evidence="8" key="1">
    <citation type="journal article" date="2014" name="Int. J. Syst. Evol. Microbiol.">
        <title>Complete genome sequence of Corynebacterium casei LMG S-19264T (=DSM 44701T), isolated from a smear-ripened cheese.</title>
        <authorList>
            <consortium name="US DOE Joint Genome Institute (JGI-PGF)"/>
            <person name="Walter F."/>
            <person name="Albersmeier A."/>
            <person name="Kalinowski J."/>
            <person name="Ruckert C."/>
        </authorList>
    </citation>
    <scope>NUCLEOTIDE SEQUENCE</scope>
    <source>
        <strain evidence="8">VKM B-1513</strain>
    </source>
</reference>
<organism evidence="8 9">
    <name type="scientific">Maricaulis virginensis</name>
    <dbReference type="NCBI Taxonomy" id="144022"/>
    <lineage>
        <taxon>Bacteria</taxon>
        <taxon>Pseudomonadati</taxon>
        <taxon>Pseudomonadota</taxon>
        <taxon>Alphaproteobacteria</taxon>
        <taxon>Maricaulales</taxon>
        <taxon>Maricaulaceae</taxon>
        <taxon>Maricaulis</taxon>
    </lineage>
</organism>
<evidence type="ECO:0000256" key="1">
    <source>
        <dbReference type="ARBA" id="ARBA00004651"/>
    </source>
</evidence>
<name>A0A9W6IJA4_9PROT</name>
<dbReference type="Pfam" id="PF01899">
    <property type="entry name" value="MNHE"/>
    <property type="match status" value="1"/>
</dbReference>
<keyword evidence="5 7" id="KW-1133">Transmembrane helix</keyword>
<evidence type="ECO:0000256" key="5">
    <source>
        <dbReference type="ARBA" id="ARBA00022989"/>
    </source>
</evidence>
<keyword evidence="3" id="KW-1003">Cell membrane</keyword>
<keyword evidence="9" id="KW-1185">Reference proteome</keyword>
<dbReference type="PANTHER" id="PTHR34584">
    <property type="entry name" value="NA(+)/H(+) ANTIPORTER SUBUNIT E1"/>
    <property type="match status" value="1"/>
</dbReference>
<evidence type="ECO:0000313" key="8">
    <source>
        <dbReference type="EMBL" id="GLK50662.1"/>
    </source>
</evidence>
<dbReference type="Proteomes" id="UP001143486">
    <property type="component" value="Unassembled WGS sequence"/>
</dbReference>
<feature type="transmembrane region" description="Helical" evidence="7">
    <location>
        <begin position="29"/>
        <end position="47"/>
    </location>
</feature>
<dbReference type="RefSeq" id="WP_271185061.1">
    <property type="nucleotide sequence ID" value="NZ_BSFE01000001.1"/>
</dbReference>
<evidence type="ECO:0000256" key="4">
    <source>
        <dbReference type="ARBA" id="ARBA00022692"/>
    </source>
</evidence>
<proteinExistence type="inferred from homology"/>
<reference evidence="8" key="2">
    <citation type="submission" date="2023-01" db="EMBL/GenBank/DDBJ databases">
        <authorList>
            <person name="Sun Q."/>
            <person name="Evtushenko L."/>
        </authorList>
    </citation>
    <scope>NUCLEOTIDE SEQUENCE</scope>
    <source>
        <strain evidence="8">VKM B-1513</strain>
    </source>
</reference>
<evidence type="ECO:0000313" key="9">
    <source>
        <dbReference type="Proteomes" id="UP001143486"/>
    </source>
</evidence>
<keyword evidence="4 7" id="KW-0812">Transmembrane</keyword>
<sequence>MFYGVSLTAILVALWLTLSGSYTLSGDYPIVMGLGVISIVIAVALTFRMRIVDRETVPVAPAPALFGYWSWLGREIVNANLAVTRLVMKPEIDIEPRLVRVPAQQRSGLGLCVFANSITLTPGTVTVDVEDDGFLVHALDGSFTDPAGFAEMGARSDIATDGRRKEVK</sequence>
<dbReference type="GO" id="GO:0005886">
    <property type="term" value="C:plasma membrane"/>
    <property type="evidence" value="ECO:0007669"/>
    <property type="project" value="UniProtKB-SubCell"/>
</dbReference>
<accession>A0A9W6IJA4</accession>
<evidence type="ECO:0000256" key="3">
    <source>
        <dbReference type="ARBA" id="ARBA00022475"/>
    </source>
</evidence>
<keyword evidence="6 7" id="KW-0472">Membrane</keyword>
<evidence type="ECO:0000256" key="7">
    <source>
        <dbReference type="SAM" id="Phobius"/>
    </source>
</evidence>
<dbReference type="InterPro" id="IPR002758">
    <property type="entry name" value="Cation_antiport_E"/>
</dbReference>
<protein>
    <submittedName>
        <fullName evidence="8">Cation transporter</fullName>
    </submittedName>
</protein>
<comment type="similarity">
    <text evidence="2">Belongs to the CPA3 antiporters (TC 2.A.63) subunit E family.</text>
</comment>
<dbReference type="GO" id="GO:0008324">
    <property type="term" value="F:monoatomic cation transmembrane transporter activity"/>
    <property type="evidence" value="ECO:0007669"/>
    <property type="project" value="InterPro"/>
</dbReference>